<feature type="transmembrane region" description="Helical" evidence="1">
    <location>
        <begin position="35"/>
        <end position="60"/>
    </location>
</feature>
<keyword evidence="3" id="KW-1185">Reference proteome</keyword>
<organism evidence="2 3">
    <name type="scientific">Microcoleus asticus IPMA8</name>
    <dbReference type="NCBI Taxonomy" id="2563858"/>
    <lineage>
        <taxon>Bacteria</taxon>
        <taxon>Bacillati</taxon>
        <taxon>Cyanobacteriota</taxon>
        <taxon>Cyanophyceae</taxon>
        <taxon>Oscillatoriophycideae</taxon>
        <taxon>Oscillatoriales</taxon>
        <taxon>Microcoleaceae</taxon>
        <taxon>Microcoleus</taxon>
        <taxon>Microcoleus asticus</taxon>
    </lineage>
</organism>
<reference evidence="2 3" key="1">
    <citation type="journal article" date="2020" name="Sci. Rep.">
        <title>A novel cyanobacterial geosmin producer, revising GeoA distribution and dispersion patterns in Bacteria.</title>
        <authorList>
            <person name="Churro C."/>
            <person name="Semedo-Aguiar A.P."/>
            <person name="Silva A.D."/>
            <person name="Pereira-Leal J.B."/>
            <person name="Leite R.B."/>
        </authorList>
    </citation>
    <scope>NUCLEOTIDE SEQUENCE [LARGE SCALE GENOMIC DNA]</scope>
    <source>
        <strain evidence="2 3">IPMA8</strain>
    </source>
</reference>
<proteinExistence type="predicted"/>
<evidence type="ECO:0000313" key="3">
    <source>
        <dbReference type="Proteomes" id="UP000702425"/>
    </source>
</evidence>
<sequence length="95" mass="10229">MIDISLTAPMAVLVAPIKRVTIDLLMQQPVPESSVSLTAPIAVLGVGFVAAVTIGSIAWYNSKRPPGWEAKERPDFVPKVDKDDLIADVSESKKK</sequence>
<comment type="caution">
    <text evidence="2">The sequence shown here is derived from an EMBL/GenBank/DDBJ whole genome shotgun (WGS) entry which is preliminary data.</text>
</comment>
<dbReference type="InterPro" id="IPR058149">
    <property type="entry name" value="Psb35"/>
</dbReference>
<keyword evidence="1" id="KW-0812">Transmembrane</keyword>
<keyword evidence="1" id="KW-0472">Membrane</keyword>
<dbReference type="Pfam" id="PF26623">
    <property type="entry name" value="Psb35"/>
    <property type="match status" value="1"/>
</dbReference>
<dbReference type="NCBIfam" id="NF047378">
    <property type="entry name" value="photo_II_Psb35"/>
    <property type="match status" value="1"/>
</dbReference>
<protein>
    <submittedName>
        <fullName evidence="2">Uncharacterized protein</fullName>
    </submittedName>
</protein>
<keyword evidence="1" id="KW-1133">Transmembrane helix</keyword>
<accession>A0ABX2D4Y9</accession>
<evidence type="ECO:0000313" key="2">
    <source>
        <dbReference type="EMBL" id="NQE37233.1"/>
    </source>
</evidence>
<evidence type="ECO:0000256" key="1">
    <source>
        <dbReference type="SAM" id="Phobius"/>
    </source>
</evidence>
<name>A0ABX2D4Y9_9CYAN</name>
<dbReference type="EMBL" id="SRRZ01000119">
    <property type="protein sequence ID" value="NQE37233.1"/>
    <property type="molecule type" value="Genomic_DNA"/>
</dbReference>
<gene>
    <name evidence="2" type="ORF">E5S67_05002</name>
</gene>
<dbReference type="Proteomes" id="UP000702425">
    <property type="component" value="Unassembled WGS sequence"/>
</dbReference>